<name>A0A914AF34_PATMI</name>
<dbReference type="Pfam" id="PF08205">
    <property type="entry name" value="C2-set_2"/>
    <property type="match status" value="1"/>
</dbReference>
<dbReference type="InterPro" id="IPR007110">
    <property type="entry name" value="Ig-like_dom"/>
</dbReference>
<dbReference type="InterPro" id="IPR003599">
    <property type="entry name" value="Ig_sub"/>
</dbReference>
<evidence type="ECO:0000313" key="12">
    <source>
        <dbReference type="EnsemblMetazoa" id="XP_038062357.1"/>
    </source>
</evidence>
<dbReference type="GO" id="GO:0005886">
    <property type="term" value="C:plasma membrane"/>
    <property type="evidence" value="ECO:0007669"/>
    <property type="project" value="TreeGrafter"/>
</dbReference>
<dbReference type="SMART" id="SM00409">
    <property type="entry name" value="IG"/>
    <property type="match status" value="2"/>
</dbReference>
<comment type="subcellular location">
    <subcellularLocation>
        <location evidence="1">Membrane</location>
        <topology evidence="1">Single-pass type I membrane protein</topology>
    </subcellularLocation>
</comment>
<dbReference type="PROSITE" id="PS51257">
    <property type="entry name" value="PROKAR_LIPOPROTEIN"/>
    <property type="match status" value="1"/>
</dbReference>
<feature type="transmembrane region" description="Helical" evidence="9">
    <location>
        <begin position="351"/>
        <end position="375"/>
    </location>
</feature>
<evidence type="ECO:0000313" key="13">
    <source>
        <dbReference type="Proteomes" id="UP000887568"/>
    </source>
</evidence>
<evidence type="ECO:0000256" key="10">
    <source>
        <dbReference type="SAM" id="SignalP"/>
    </source>
</evidence>
<dbReference type="SUPFAM" id="SSF48726">
    <property type="entry name" value="Immunoglobulin"/>
    <property type="match status" value="2"/>
</dbReference>
<keyword evidence="4 9" id="KW-0472">Membrane</keyword>
<dbReference type="GO" id="GO:0005911">
    <property type="term" value="C:cell-cell junction"/>
    <property type="evidence" value="ECO:0007669"/>
    <property type="project" value="TreeGrafter"/>
</dbReference>
<dbReference type="GO" id="GO:0050839">
    <property type="term" value="F:cell adhesion molecule binding"/>
    <property type="evidence" value="ECO:0007669"/>
    <property type="project" value="TreeGrafter"/>
</dbReference>
<dbReference type="PANTHER" id="PTHR11640">
    <property type="entry name" value="NEPHRIN"/>
    <property type="match status" value="1"/>
</dbReference>
<dbReference type="PROSITE" id="PS50835">
    <property type="entry name" value="IG_LIKE"/>
    <property type="match status" value="2"/>
</dbReference>
<dbReference type="GO" id="GO:0098609">
    <property type="term" value="P:cell-cell adhesion"/>
    <property type="evidence" value="ECO:0007669"/>
    <property type="project" value="TreeGrafter"/>
</dbReference>
<dbReference type="PANTHER" id="PTHR11640:SF31">
    <property type="entry name" value="IRREGULAR CHIASM C-ROUGHEST PROTEIN-RELATED"/>
    <property type="match status" value="1"/>
</dbReference>
<protein>
    <recommendedName>
        <fullName evidence="11">Ig-like domain-containing protein</fullName>
    </recommendedName>
</protein>
<feature type="chain" id="PRO_5037202995" description="Ig-like domain-containing protein" evidence="10">
    <location>
        <begin position="25"/>
        <end position="509"/>
    </location>
</feature>
<dbReference type="OMA" id="CKSERAN"/>
<dbReference type="AlphaFoldDB" id="A0A914AF34"/>
<feature type="compositionally biased region" description="Polar residues" evidence="8">
    <location>
        <begin position="384"/>
        <end position="399"/>
    </location>
</feature>
<dbReference type="OrthoDB" id="6413693at2759"/>
<keyword evidence="10" id="KW-0732">Signal</keyword>
<keyword evidence="6" id="KW-0325">Glycoprotein</keyword>
<evidence type="ECO:0000256" key="3">
    <source>
        <dbReference type="ARBA" id="ARBA00022989"/>
    </source>
</evidence>
<feature type="domain" description="Ig-like" evidence="11">
    <location>
        <begin position="18"/>
        <end position="126"/>
    </location>
</feature>
<keyword evidence="3 9" id="KW-1133">Transmembrane helix</keyword>
<feature type="domain" description="Ig-like" evidence="11">
    <location>
        <begin position="130"/>
        <end position="230"/>
    </location>
</feature>
<keyword evidence="2 9" id="KW-0812">Transmembrane</keyword>
<dbReference type="Pfam" id="PF07686">
    <property type="entry name" value="V-set"/>
    <property type="match status" value="1"/>
</dbReference>
<organism evidence="12 13">
    <name type="scientific">Patiria miniata</name>
    <name type="common">Bat star</name>
    <name type="synonym">Asterina miniata</name>
    <dbReference type="NCBI Taxonomy" id="46514"/>
    <lineage>
        <taxon>Eukaryota</taxon>
        <taxon>Metazoa</taxon>
        <taxon>Echinodermata</taxon>
        <taxon>Eleutherozoa</taxon>
        <taxon>Asterozoa</taxon>
        <taxon>Asteroidea</taxon>
        <taxon>Valvatacea</taxon>
        <taxon>Valvatida</taxon>
        <taxon>Asterinidae</taxon>
        <taxon>Patiria</taxon>
    </lineage>
</organism>
<dbReference type="InterPro" id="IPR013783">
    <property type="entry name" value="Ig-like_fold"/>
</dbReference>
<accession>A0A914AF34</accession>
<keyword evidence="13" id="KW-1185">Reference proteome</keyword>
<feature type="region of interest" description="Disordered" evidence="8">
    <location>
        <begin position="384"/>
        <end position="509"/>
    </location>
</feature>
<feature type="signal peptide" evidence="10">
    <location>
        <begin position="1"/>
        <end position="24"/>
    </location>
</feature>
<evidence type="ECO:0000256" key="6">
    <source>
        <dbReference type="ARBA" id="ARBA00023180"/>
    </source>
</evidence>
<proteinExistence type="predicted"/>
<dbReference type="Proteomes" id="UP000887568">
    <property type="component" value="Unplaced"/>
</dbReference>
<dbReference type="InterPro" id="IPR013106">
    <property type="entry name" value="Ig_V-set"/>
</dbReference>
<dbReference type="InterPro" id="IPR051275">
    <property type="entry name" value="Cell_adhesion_signaling"/>
</dbReference>
<evidence type="ECO:0000256" key="9">
    <source>
        <dbReference type="SAM" id="Phobius"/>
    </source>
</evidence>
<feature type="region of interest" description="Disordered" evidence="8">
    <location>
        <begin position="317"/>
        <end position="342"/>
    </location>
</feature>
<evidence type="ECO:0000256" key="8">
    <source>
        <dbReference type="SAM" id="MobiDB-lite"/>
    </source>
</evidence>
<evidence type="ECO:0000256" key="1">
    <source>
        <dbReference type="ARBA" id="ARBA00004479"/>
    </source>
</evidence>
<evidence type="ECO:0000256" key="4">
    <source>
        <dbReference type="ARBA" id="ARBA00023136"/>
    </source>
</evidence>
<feature type="compositionally biased region" description="Pro residues" evidence="8">
    <location>
        <begin position="330"/>
        <end position="342"/>
    </location>
</feature>
<dbReference type="GeneID" id="119732826"/>
<dbReference type="InterPro" id="IPR013162">
    <property type="entry name" value="CD80_C2-set"/>
</dbReference>
<keyword evidence="7" id="KW-0393">Immunoglobulin domain</keyword>
<dbReference type="InterPro" id="IPR036179">
    <property type="entry name" value="Ig-like_dom_sf"/>
</dbReference>
<sequence length="509" mass="54112">MDRLWTSVTLGVFLACLPYTIVDAVGPSDTAALRGGAATLTCSNPAYTSPSSGAAFWEEGGTPFGTQQNGIYTAPEFAKYTNFDIVSTEYPQMDLTVSNAQVEDEGTYTCTLQSDQGSATLTVEIEGNEPTITLNSDPSVTPIRLIAGVESVLRCTASGFRPAVNLEWYKDDVKITAGITEDPATSNGDTFTTVGTLTFTPTIPDDGDRLECRTTGQVVATAKTGALTLSVQFVPVVTVGYSGGQITCSSEANPLATTHQIIRNGTDVLKEFTNSPGSVEFTPKYCAVISCNATNTIGTGTDTFADQICPVIPDETTTEMPSTGYVEPTTPAPPKPSEPTPKPTVGLDAGIIAAIAIGCLIVVALVIGGIVYCYTQKKFCFDSNKTSNGGSSPKKQPSVVNADMIRNQPEVRQSVHNYDDEPKKPRVPRSNSGKPAPEKEALKQSAPPTDNDHQGYPMDSYDGDPQEGRGQAGVNYADLQFQNRDRPTNGHGKIHQSDEEPTQYASILV</sequence>
<evidence type="ECO:0000256" key="2">
    <source>
        <dbReference type="ARBA" id="ARBA00022692"/>
    </source>
</evidence>
<reference evidence="12" key="1">
    <citation type="submission" date="2022-11" db="UniProtKB">
        <authorList>
            <consortium name="EnsemblMetazoa"/>
        </authorList>
    </citation>
    <scope>IDENTIFICATION</scope>
</reference>
<evidence type="ECO:0000256" key="5">
    <source>
        <dbReference type="ARBA" id="ARBA00023157"/>
    </source>
</evidence>
<dbReference type="RefSeq" id="XP_038062357.1">
    <property type="nucleotide sequence ID" value="XM_038206429.1"/>
</dbReference>
<dbReference type="Gene3D" id="2.60.40.10">
    <property type="entry name" value="Immunoglobulins"/>
    <property type="match status" value="2"/>
</dbReference>
<evidence type="ECO:0000259" key="11">
    <source>
        <dbReference type="PROSITE" id="PS50835"/>
    </source>
</evidence>
<keyword evidence="5" id="KW-1015">Disulfide bond</keyword>
<dbReference type="EnsemblMetazoa" id="XM_038206429.1">
    <property type="protein sequence ID" value="XP_038062357.1"/>
    <property type="gene ID" value="LOC119732826"/>
</dbReference>
<evidence type="ECO:0000256" key="7">
    <source>
        <dbReference type="ARBA" id="ARBA00023319"/>
    </source>
</evidence>